<sequence length="398" mass="43288">MLHRLRKIAALIMSAGDVTTFVVFAVNTQAGLYRTLKNDSVDFTELGDAWDTITLMAVKATYGEDSSESVEWKNHLEARSDSFAFVGLVKEFRARALMPPPLLLLWLPLELYQWTAVRLDTARGASTPSPSKADAALSAQNSGATDRGGRATWRRRIRQAERNAQAAYLKGKQEVCPNHCPEALDPRPLLATEHRLVRENWALDWRPTEQTRKQQLFDRLDPEFYRAALDRYPMPSDLATDDFKMLANLVTRAMALAQVFPDAADCGPDAFAAAIECETALDGPAYGYEGSTDGGTYGIATIAPTPPVERDPWPRTIQCAPPHELAAIQVQLDAGFQVSAGAFTASQISVPSAAEQHVAQTARRPAMGCGVPPSGFGMPAIGAVAVLSLLCISFAELL</sequence>
<dbReference type="AlphaFoldDB" id="A0AAE0C6P8"/>
<protein>
    <submittedName>
        <fullName evidence="2">Uncharacterized protein</fullName>
    </submittedName>
</protein>
<accession>A0AAE0C6P8</accession>
<dbReference type="Proteomes" id="UP001190700">
    <property type="component" value="Unassembled WGS sequence"/>
</dbReference>
<name>A0AAE0C6P8_9CHLO</name>
<reference evidence="2 3" key="1">
    <citation type="journal article" date="2015" name="Genome Biol. Evol.">
        <title>Comparative Genomics of a Bacterivorous Green Alga Reveals Evolutionary Causalities and Consequences of Phago-Mixotrophic Mode of Nutrition.</title>
        <authorList>
            <person name="Burns J.A."/>
            <person name="Paasch A."/>
            <person name="Narechania A."/>
            <person name="Kim E."/>
        </authorList>
    </citation>
    <scope>NUCLEOTIDE SEQUENCE [LARGE SCALE GENOMIC DNA]</scope>
    <source>
        <strain evidence="2 3">PLY_AMNH</strain>
    </source>
</reference>
<keyword evidence="3" id="KW-1185">Reference proteome</keyword>
<dbReference type="EMBL" id="LGRX02028220">
    <property type="protein sequence ID" value="KAK3248322.1"/>
    <property type="molecule type" value="Genomic_DNA"/>
</dbReference>
<comment type="caution">
    <text evidence="2">The sequence shown here is derived from an EMBL/GenBank/DDBJ whole genome shotgun (WGS) entry which is preliminary data.</text>
</comment>
<evidence type="ECO:0000313" key="3">
    <source>
        <dbReference type="Proteomes" id="UP001190700"/>
    </source>
</evidence>
<proteinExistence type="predicted"/>
<evidence type="ECO:0000256" key="1">
    <source>
        <dbReference type="SAM" id="MobiDB-lite"/>
    </source>
</evidence>
<evidence type="ECO:0000313" key="2">
    <source>
        <dbReference type="EMBL" id="KAK3248322.1"/>
    </source>
</evidence>
<organism evidence="2 3">
    <name type="scientific">Cymbomonas tetramitiformis</name>
    <dbReference type="NCBI Taxonomy" id="36881"/>
    <lineage>
        <taxon>Eukaryota</taxon>
        <taxon>Viridiplantae</taxon>
        <taxon>Chlorophyta</taxon>
        <taxon>Pyramimonadophyceae</taxon>
        <taxon>Pyramimonadales</taxon>
        <taxon>Pyramimonadaceae</taxon>
        <taxon>Cymbomonas</taxon>
    </lineage>
</organism>
<gene>
    <name evidence="2" type="ORF">CYMTET_42210</name>
</gene>
<feature type="region of interest" description="Disordered" evidence="1">
    <location>
        <begin position="123"/>
        <end position="151"/>
    </location>
</feature>